<protein>
    <recommendedName>
        <fullName evidence="9">Transcription factor MYB35</fullName>
    </recommendedName>
</protein>
<dbReference type="InterPro" id="IPR017930">
    <property type="entry name" value="Myb_dom"/>
</dbReference>
<evidence type="ECO:0000313" key="8">
    <source>
        <dbReference type="Proteomes" id="UP000222542"/>
    </source>
</evidence>
<dbReference type="EMBL" id="AYRZ02000003">
    <property type="protein sequence ID" value="PHT88110.1"/>
    <property type="molecule type" value="Genomic_DNA"/>
</dbReference>
<feature type="compositionally biased region" description="Low complexity" evidence="4">
    <location>
        <begin position="246"/>
        <end position="260"/>
    </location>
</feature>
<evidence type="ECO:0000259" key="5">
    <source>
        <dbReference type="PROSITE" id="PS50090"/>
    </source>
</evidence>
<feature type="compositionally biased region" description="Low complexity" evidence="4">
    <location>
        <begin position="318"/>
        <end position="327"/>
    </location>
</feature>
<dbReference type="InterPro" id="IPR001005">
    <property type="entry name" value="SANT/Myb"/>
</dbReference>
<evidence type="ECO:0000256" key="2">
    <source>
        <dbReference type="ARBA" id="ARBA00023125"/>
    </source>
</evidence>
<dbReference type="InterPro" id="IPR015495">
    <property type="entry name" value="Myb_TF_plants"/>
</dbReference>
<reference evidence="7 8" key="1">
    <citation type="journal article" date="2014" name="Nat. Genet.">
        <title>Genome sequence of the hot pepper provides insights into the evolution of pungency in Capsicum species.</title>
        <authorList>
            <person name="Kim S."/>
            <person name="Park M."/>
            <person name="Yeom S.I."/>
            <person name="Kim Y.M."/>
            <person name="Lee J.M."/>
            <person name="Lee H.A."/>
            <person name="Seo E."/>
            <person name="Choi J."/>
            <person name="Cheong K."/>
            <person name="Kim K.T."/>
            <person name="Jung K."/>
            <person name="Lee G.W."/>
            <person name="Oh S.K."/>
            <person name="Bae C."/>
            <person name="Kim S.B."/>
            <person name="Lee H.Y."/>
            <person name="Kim S.Y."/>
            <person name="Kim M.S."/>
            <person name="Kang B.C."/>
            <person name="Jo Y.D."/>
            <person name="Yang H.B."/>
            <person name="Jeong H.J."/>
            <person name="Kang W.H."/>
            <person name="Kwon J.K."/>
            <person name="Shin C."/>
            <person name="Lim J.Y."/>
            <person name="Park J.H."/>
            <person name="Huh J.H."/>
            <person name="Kim J.S."/>
            <person name="Kim B.D."/>
            <person name="Cohen O."/>
            <person name="Paran I."/>
            <person name="Suh M.C."/>
            <person name="Lee S.B."/>
            <person name="Kim Y.K."/>
            <person name="Shin Y."/>
            <person name="Noh S.J."/>
            <person name="Park J."/>
            <person name="Seo Y.S."/>
            <person name="Kwon S.Y."/>
            <person name="Kim H.A."/>
            <person name="Park J.M."/>
            <person name="Kim H.J."/>
            <person name="Choi S.B."/>
            <person name="Bosland P.W."/>
            <person name="Reeves G."/>
            <person name="Jo S.H."/>
            <person name="Lee B.W."/>
            <person name="Cho H.T."/>
            <person name="Choi H.S."/>
            <person name="Lee M.S."/>
            <person name="Yu Y."/>
            <person name="Do Choi Y."/>
            <person name="Park B.S."/>
            <person name="van Deynze A."/>
            <person name="Ashrafi H."/>
            <person name="Hill T."/>
            <person name="Kim W.T."/>
            <person name="Pai H.S."/>
            <person name="Ahn H.K."/>
            <person name="Yeam I."/>
            <person name="Giovannoni J.J."/>
            <person name="Rose J.K."/>
            <person name="Sorensen I."/>
            <person name="Lee S.J."/>
            <person name="Kim R.W."/>
            <person name="Choi I.Y."/>
            <person name="Choi B.S."/>
            <person name="Lim J.S."/>
            <person name="Lee Y.H."/>
            <person name="Choi D."/>
        </authorList>
    </citation>
    <scope>NUCLEOTIDE SEQUENCE [LARGE SCALE GENOMIC DNA]</scope>
    <source>
        <strain evidence="8">cv. CM334</strain>
    </source>
</reference>
<dbReference type="SUPFAM" id="SSF46689">
    <property type="entry name" value="Homeodomain-like"/>
    <property type="match status" value="1"/>
</dbReference>
<comment type="caution">
    <text evidence="7">The sequence shown here is derived from an EMBL/GenBank/DDBJ whole genome shotgun (WGS) entry which is preliminary data.</text>
</comment>
<accession>A0A1U8G8H5</accession>
<dbReference type="PANTHER" id="PTHR47994:SF8">
    <property type="entry name" value="TRANSCRIPTION FACTOR MYB35-LIKE"/>
    <property type="match status" value="1"/>
</dbReference>
<keyword evidence="3" id="KW-0539">Nucleus</keyword>
<evidence type="ECO:0000256" key="4">
    <source>
        <dbReference type="SAM" id="MobiDB-lite"/>
    </source>
</evidence>
<evidence type="ECO:0000259" key="6">
    <source>
        <dbReference type="PROSITE" id="PS51294"/>
    </source>
</evidence>
<evidence type="ECO:0000256" key="3">
    <source>
        <dbReference type="ARBA" id="ARBA00023242"/>
    </source>
</evidence>
<dbReference type="GO" id="GO:0010597">
    <property type="term" value="P:green leaf volatile biosynthetic process"/>
    <property type="evidence" value="ECO:0007669"/>
    <property type="project" value="UniProtKB-ARBA"/>
</dbReference>
<feature type="domain" description="Myb-like" evidence="5">
    <location>
        <begin position="10"/>
        <end position="62"/>
    </location>
</feature>
<reference evidence="7 8" key="2">
    <citation type="journal article" date="2017" name="Genome Biol.">
        <title>New reference genome sequences of hot pepper reveal the massive evolution of plant disease-resistance genes by retroduplication.</title>
        <authorList>
            <person name="Kim S."/>
            <person name="Park J."/>
            <person name="Yeom S.I."/>
            <person name="Kim Y.M."/>
            <person name="Seo E."/>
            <person name="Kim K.T."/>
            <person name="Kim M.S."/>
            <person name="Lee J.M."/>
            <person name="Cheong K."/>
            <person name="Shin H.S."/>
            <person name="Kim S.B."/>
            <person name="Han K."/>
            <person name="Lee J."/>
            <person name="Park M."/>
            <person name="Lee H.A."/>
            <person name="Lee H.Y."/>
            <person name="Lee Y."/>
            <person name="Oh S."/>
            <person name="Lee J.H."/>
            <person name="Choi E."/>
            <person name="Choi E."/>
            <person name="Lee S.E."/>
            <person name="Jeon J."/>
            <person name="Kim H."/>
            <person name="Choi G."/>
            <person name="Song H."/>
            <person name="Lee J."/>
            <person name="Lee S.C."/>
            <person name="Kwon J.K."/>
            <person name="Lee H.Y."/>
            <person name="Koo N."/>
            <person name="Hong Y."/>
            <person name="Kim R.W."/>
            <person name="Kang W.H."/>
            <person name="Huh J.H."/>
            <person name="Kang B.C."/>
            <person name="Yang T.J."/>
            <person name="Lee Y.H."/>
            <person name="Bennetzen J.L."/>
            <person name="Choi D."/>
        </authorList>
    </citation>
    <scope>NUCLEOTIDE SEQUENCE [LARGE SCALE GENOMIC DNA]</scope>
    <source>
        <strain evidence="8">cv. CM334</strain>
    </source>
</reference>
<dbReference type="PANTHER" id="PTHR47994">
    <property type="entry name" value="F14D16.11-RELATED"/>
    <property type="match status" value="1"/>
</dbReference>
<gene>
    <name evidence="7" type="ORF">T459_10216</name>
</gene>
<keyword evidence="2" id="KW-0238">DNA-binding</keyword>
<comment type="subcellular location">
    <subcellularLocation>
        <location evidence="1">Nucleus</location>
    </subcellularLocation>
</comment>
<feature type="domain" description="HTH myb-type" evidence="6">
    <location>
        <begin position="63"/>
        <end position="117"/>
    </location>
</feature>
<dbReference type="GO" id="GO:0000976">
    <property type="term" value="F:transcription cis-regulatory region binding"/>
    <property type="evidence" value="ECO:0007669"/>
    <property type="project" value="UniProtKB-ARBA"/>
</dbReference>
<evidence type="ECO:0008006" key="9">
    <source>
        <dbReference type="Google" id="ProtNLM"/>
    </source>
</evidence>
<dbReference type="AlphaFoldDB" id="A0A1U8G8H5"/>
<sequence>MGRPPCCNDKVHNRKCNWIEDDSNTSTYVSTKHGIGNWATMSKKSGYGRCGRIQKQRWSNRLKPDLKQDSFTPQEEELIIKLHATIGSRWSIIAQQLAGRTDNDVKNLWNTKLKKKLSAMGIDPVTHKPFSQILTDYGNIGGFPKARTRFVSLNRELKGAFMSRPEQLQHSLQSFQNFHSLCVKLPKTEASEECFFSNNRDSSNVNQPPVDLLSELQAIKYVTEASNYNSPKAIFSHHPNQMTDCSTSSPLSSSSSSSASHSLNENQVNWCDYLLDDAFIPSNFKDQEDALTIEEKLVSSGAQDGSNNVPSTRDFQASLSTKGTSSSSSSFVEAMLECENEMFLNFPGLSEDPFY</sequence>
<dbReference type="InterPro" id="IPR009057">
    <property type="entry name" value="Homeodomain-like_sf"/>
</dbReference>
<dbReference type="SMR" id="A0A1U8G8H5"/>
<keyword evidence="8" id="KW-1185">Reference proteome</keyword>
<name>A0A1U8G8H5_CAPAN</name>
<feature type="region of interest" description="Disordered" evidence="4">
    <location>
        <begin position="300"/>
        <end position="327"/>
    </location>
</feature>
<feature type="region of interest" description="Disordered" evidence="4">
    <location>
        <begin position="239"/>
        <end position="260"/>
    </location>
</feature>
<dbReference type="Pfam" id="PF00249">
    <property type="entry name" value="Myb_DNA-binding"/>
    <property type="match status" value="1"/>
</dbReference>
<evidence type="ECO:0000256" key="1">
    <source>
        <dbReference type="ARBA" id="ARBA00004123"/>
    </source>
</evidence>
<evidence type="ECO:0000313" key="7">
    <source>
        <dbReference type="EMBL" id="PHT88110.1"/>
    </source>
</evidence>
<dbReference type="PROSITE" id="PS50090">
    <property type="entry name" value="MYB_LIKE"/>
    <property type="match status" value="2"/>
</dbReference>
<dbReference type="SMART" id="SM00717">
    <property type="entry name" value="SANT"/>
    <property type="match status" value="2"/>
</dbReference>
<dbReference type="GO" id="GO:0005634">
    <property type="term" value="C:nucleus"/>
    <property type="evidence" value="ECO:0000318"/>
    <property type="project" value="GO_Central"/>
</dbReference>
<dbReference type="Gene3D" id="1.10.10.60">
    <property type="entry name" value="Homeodomain-like"/>
    <property type="match status" value="1"/>
</dbReference>
<organism evidence="7 8">
    <name type="scientific">Capsicum annuum</name>
    <name type="common">Capsicum pepper</name>
    <dbReference type="NCBI Taxonomy" id="4072"/>
    <lineage>
        <taxon>Eukaryota</taxon>
        <taxon>Viridiplantae</taxon>
        <taxon>Streptophyta</taxon>
        <taxon>Embryophyta</taxon>
        <taxon>Tracheophyta</taxon>
        <taxon>Spermatophyta</taxon>
        <taxon>Magnoliopsida</taxon>
        <taxon>eudicotyledons</taxon>
        <taxon>Gunneridae</taxon>
        <taxon>Pentapetalae</taxon>
        <taxon>asterids</taxon>
        <taxon>lamiids</taxon>
        <taxon>Solanales</taxon>
        <taxon>Solanaceae</taxon>
        <taxon>Solanoideae</taxon>
        <taxon>Capsiceae</taxon>
        <taxon>Capsicum</taxon>
    </lineage>
</organism>
<dbReference type="Proteomes" id="UP000222542">
    <property type="component" value="Unassembled WGS sequence"/>
</dbReference>
<dbReference type="KEGG" id="cann:107865961"/>
<dbReference type="OMA" id="AAMGSRW"/>
<feature type="domain" description="Myb-like" evidence="5">
    <location>
        <begin position="63"/>
        <end position="113"/>
    </location>
</feature>
<dbReference type="GO" id="GO:0003700">
    <property type="term" value="F:DNA-binding transcription factor activity"/>
    <property type="evidence" value="ECO:0000318"/>
    <property type="project" value="GO_Central"/>
</dbReference>
<dbReference type="CDD" id="cd00167">
    <property type="entry name" value="SANT"/>
    <property type="match status" value="1"/>
</dbReference>
<dbReference type="STRING" id="4072.A0A1U8G8H5"/>
<feature type="compositionally biased region" description="Polar residues" evidence="4">
    <location>
        <begin position="300"/>
        <end position="317"/>
    </location>
</feature>
<proteinExistence type="predicted"/>
<dbReference type="FunFam" id="1.10.10.60:FF:000204">
    <property type="entry name" value="transcription factor MYB80"/>
    <property type="match status" value="1"/>
</dbReference>
<dbReference type="OrthoDB" id="2143914at2759"/>
<dbReference type="PROSITE" id="PS51294">
    <property type="entry name" value="HTH_MYB"/>
    <property type="match status" value="1"/>
</dbReference>
<dbReference type="Gramene" id="PHT88110">
    <property type="protein sequence ID" value="PHT88110"/>
    <property type="gene ID" value="T459_10216"/>
</dbReference>